<evidence type="ECO:0008006" key="18">
    <source>
        <dbReference type="Google" id="ProtNLM"/>
    </source>
</evidence>
<dbReference type="EMBL" id="QXGE01001511">
    <property type="protein sequence ID" value="KAE9291692.1"/>
    <property type="molecule type" value="Genomic_DNA"/>
</dbReference>
<reference evidence="10 11" key="1">
    <citation type="submission" date="2018-08" db="EMBL/GenBank/DDBJ databases">
        <title>Genomic investigation of the strawberry pathogen Phytophthora fragariae indicates pathogenicity is determined by transcriptional variation in three key races.</title>
        <authorList>
            <person name="Adams T.M."/>
            <person name="Armitage A.D."/>
            <person name="Sobczyk M.K."/>
            <person name="Bates H.J."/>
            <person name="Dunwell J.M."/>
            <person name="Nellist C.F."/>
            <person name="Harrison R.J."/>
        </authorList>
    </citation>
    <scope>NUCLEOTIDE SEQUENCE [LARGE SCALE GENOMIC DNA]</scope>
    <source>
        <strain evidence="9 12">A4</strain>
        <strain evidence="8 13">BC-1</strain>
        <strain evidence="6 16">BC-23</strain>
        <strain evidence="7 11">NOV-27</strain>
        <strain evidence="5 14">NOV-5</strain>
        <strain evidence="4 15">NOV-71</strain>
        <strain evidence="2 10">NOV-9</strain>
        <strain evidence="3 17">ONT-3</strain>
    </source>
</reference>
<evidence type="ECO:0000313" key="15">
    <source>
        <dbReference type="Proteomes" id="UP000441208"/>
    </source>
</evidence>
<gene>
    <name evidence="9" type="ORF">PF001_g19043</name>
    <name evidence="8" type="ORF">PF002_g21213</name>
    <name evidence="6" type="ORF">PF004_g27064</name>
    <name evidence="7" type="ORF">PF005_g19775</name>
    <name evidence="5" type="ORF">PF006_g24838</name>
    <name evidence="4" type="ORF">PF007_g20018</name>
    <name evidence="2" type="ORF">PF009_g20939</name>
    <name evidence="3" type="ORF">PF010_g20243</name>
</gene>
<dbReference type="OrthoDB" id="10506382at2759"/>
<evidence type="ECO:0000313" key="6">
    <source>
        <dbReference type="EMBL" id="KAE9173150.1"/>
    </source>
</evidence>
<evidence type="ECO:0000313" key="8">
    <source>
        <dbReference type="EMBL" id="KAE9202545.1"/>
    </source>
</evidence>
<name>A0A6A3R2B1_9STRA</name>
<evidence type="ECO:0000313" key="7">
    <source>
        <dbReference type="EMBL" id="KAE9189110.1"/>
    </source>
</evidence>
<evidence type="ECO:0000313" key="5">
    <source>
        <dbReference type="EMBL" id="KAE9091818.1"/>
    </source>
</evidence>
<evidence type="ECO:0000313" key="12">
    <source>
        <dbReference type="Proteomes" id="UP000437068"/>
    </source>
</evidence>
<accession>A0A6A3R2B1</accession>
<dbReference type="Proteomes" id="UP000433483">
    <property type="component" value="Unassembled WGS sequence"/>
</dbReference>
<evidence type="ECO:0000313" key="4">
    <source>
        <dbReference type="EMBL" id="KAE9088324.1"/>
    </source>
</evidence>
<organism evidence="4 15">
    <name type="scientific">Phytophthora fragariae</name>
    <dbReference type="NCBI Taxonomy" id="53985"/>
    <lineage>
        <taxon>Eukaryota</taxon>
        <taxon>Sar</taxon>
        <taxon>Stramenopiles</taxon>
        <taxon>Oomycota</taxon>
        <taxon>Peronosporomycetes</taxon>
        <taxon>Peronosporales</taxon>
        <taxon>Peronosporaceae</taxon>
        <taxon>Phytophthora</taxon>
    </lineage>
</organism>
<dbReference type="EMBL" id="QXGA01002804">
    <property type="protein sequence ID" value="KAE9091818.1"/>
    <property type="molecule type" value="Genomic_DNA"/>
</dbReference>
<evidence type="ECO:0000313" key="3">
    <source>
        <dbReference type="EMBL" id="KAE9086029.1"/>
    </source>
</evidence>
<protein>
    <recommendedName>
        <fullName evidence="18">PiggyBac transposable element-derived protein domain-containing protein</fullName>
    </recommendedName>
</protein>
<evidence type="ECO:0000313" key="2">
    <source>
        <dbReference type="EMBL" id="KAE8928936.1"/>
    </source>
</evidence>
<dbReference type="Proteomes" id="UP000476176">
    <property type="component" value="Unassembled WGS sequence"/>
</dbReference>
<keyword evidence="11" id="KW-1185">Reference proteome</keyword>
<dbReference type="Proteomes" id="UP000441208">
    <property type="component" value="Unassembled WGS sequence"/>
</dbReference>
<dbReference type="EMBL" id="QXGC01003782">
    <property type="protein sequence ID" value="KAE9173150.1"/>
    <property type="molecule type" value="Genomic_DNA"/>
</dbReference>
<sequence>MKRDPAARIWCLLNLLKVTGGKYIDLGRNVALDEASVGCRSRFGRHLIVYNPKTLQESATSKCTCCAVRPRG</sequence>
<dbReference type="Proteomes" id="UP000440732">
    <property type="component" value="Unassembled WGS sequence"/>
</dbReference>
<dbReference type="Proteomes" id="UP000488956">
    <property type="component" value="Unassembled WGS sequence"/>
</dbReference>
<evidence type="ECO:0000313" key="9">
    <source>
        <dbReference type="EMBL" id="KAE9291692.1"/>
    </source>
</evidence>
<evidence type="ECO:0000256" key="1">
    <source>
        <dbReference type="SAM" id="SignalP"/>
    </source>
</evidence>
<dbReference type="EMBL" id="QXFX01001704">
    <property type="protein sequence ID" value="KAE9086029.1"/>
    <property type="molecule type" value="Genomic_DNA"/>
</dbReference>
<dbReference type="EMBL" id="QXGB01001542">
    <property type="protein sequence ID" value="KAE9189110.1"/>
    <property type="molecule type" value="Genomic_DNA"/>
</dbReference>
<evidence type="ECO:0000313" key="10">
    <source>
        <dbReference type="Proteomes" id="UP000429523"/>
    </source>
</evidence>
<evidence type="ECO:0000313" key="11">
    <source>
        <dbReference type="Proteomes" id="UP000433483"/>
    </source>
</evidence>
<evidence type="ECO:0000313" key="17">
    <source>
        <dbReference type="Proteomes" id="UP000488956"/>
    </source>
</evidence>
<evidence type="ECO:0000313" key="13">
    <source>
        <dbReference type="Proteomes" id="UP000440367"/>
    </source>
</evidence>
<dbReference type="EMBL" id="QXGD01001608">
    <property type="protein sequence ID" value="KAE9202545.1"/>
    <property type="molecule type" value="Genomic_DNA"/>
</dbReference>
<dbReference type="EMBL" id="QXFZ01001568">
    <property type="protein sequence ID" value="KAE9088324.1"/>
    <property type="molecule type" value="Genomic_DNA"/>
</dbReference>
<proteinExistence type="predicted"/>
<dbReference type="Proteomes" id="UP000429523">
    <property type="component" value="Unassembled WGS sequence"/>
</dbReference>
<comment type="caution">
    <text evidence="4">The sequence shown here is derived from an EMBL/GenBank/DDBJ whole genome shotgun (WGS) entry which is preliminary data.</text>
</comment>
<dbReference type="EMBL" id="QXGF01001603">
    <property type="protein sequence ID" value="KAE8928936.1"/>
    <property type="molecule type" value="Genomic_DNA"/>
</dbReference>
<dbReference type="Proteomes" id="UP000437068">
    <property type="component" value="Unassembled WGS sequence"/>
</dbReference>
<dbReference type="AlphaFoldDB" id="A0A6A3R2B1"/>
<feature type="chain" id="PRO_5036165783" description="PiggyBac transposable element-derived protein domain-containing protein" evidence="1">
    <location>
        <begin position="22"/>
        <end position="72"/>
    </location>
</feature>
<keyword evidence="1" id="KW-0732">Signal</keyword>
<dbReference type="Proteomes" id="UP000440367">
    <property type="component" value="Unassembled WGS sequence"/>
</dbReference>
<evidence type="ECO:0000313" key="16">
    <source>
        <dbReference type="Proteomes" id="UP000476176"/>
    </source>
</evidence>
<evidence type="ECO:0000313" key="14">
    <source>
        <dbReference type="Proteomes" id="UP000440732"/>
    </source>
</evidence>
<feature type="signal peptide" evidence="1">
    <location>
        <begin position="1"/>
        <end position="21"/>
    </location>
</feature>